<evidence type="ECO:0000256" key="2">
    <source>
        <dbReference type="ARBA" id="ARBA00009175"/>
    </source>
</evidence>
<evidence type="ECO:0000256" key="7">
    <source>
        <dbReference type="ARBA" id="ARBA00023136"/>
    </source>
</evidence>
<comment type="subunit">
    <text evidence="10">The complex is composed of two ATP-binding proteins (ModC), two transmembrane proteins (ModB) and a solute-binding protein (ModA).</text>
</comment>
<keyword evidence="7" id="KW-0472">Membrane</keyword>
<dbReference type="Proteomes" id="UP000193900">
    <property type="component" value="Unassembled WGS sequence"/>
</dbReference>
<keyword evidence="13" id="KW-0500">Molybdenum</keyword>
<dbReference type="Gene3D" id="3.40.190.10">
    <property type="entry name" value="Periplasmic binding protein-like II"/>
    <property type="match status" value="2"/>
</dbReference>
<feature type="signal peptide" evidence="14">
    <location>
        <begin position="1"/>
        <end position="24"/>
    </location>
</feature>
<gene>
    <name evidence="15" type="primary">modA</name>
    <name evidence="15" type="ORF">ROA7023_01255</name>
</gene>
<feature type="binding site" evidence="13">
    <location>
        <position position="35"/>
    </location>
    <ligand>
        <name>molybdate</name>
        <dbReference type="ChEBI" id="CHEBI:36264"/>
    </ligand>
</feature>
<dbReference type="GO" id="GO:0046872">
    <property type="term" value="F:metal ion binding"/>
    <property type="evidence" value="ECO:0007669"/>
    <property type="project" value="UniProtKB-KW"/>
</dbReference>
<evidence type="ECO:0000256" key="13">
    <source>
        <dbReference type="PIRSR" id="PIRSR004846-1"/>
    </source>
</evidence>
<dbReference type="Pfam" id="PF13531">
    <property type="entry name" value="SBP_bac_11"/>
    <property type="match status" value="1"/>
</dbReference>
<dbReference type="GO" id="GO:0015689">
    <property type="term" value="P:molybdate ion transport"/>
    <property type="evidence" value="ECO:0007669"/>
    <property type="project" value="InterPro"/>
</dbReference>
<evidence type="ECO:0000256" key="3">
    <source>
        <dbReference type="ARBA" id="ARBA00022448"/>
    </source>
</evidence>
<feature type="binding site" evidence="13">
    <location>
        <position position="192"/>
    </location>
    <ligand>
        <name>molybdate</name>
        <dbReference type="ChEBI" id="CHEBI:36264"/>
    </ligand>
</feature>
<dbReference type="InterPro" id="IPR050682">
    <property type="entry name" value="ModA/WtpA"/>
</dbReference>
<dbReference type="FunFam" id="3.40.190.10:FF:000030">
    <property type="entry name" value="Molybdate ABC transporter substrate-binding protein"/>
    <property type="match status" value="1"/>
</dbReference>
<organism evidence="15 16">
    <name type="scientific">Roseisalinus antarcticus</name>
    <dbReference type="NCBI Taxonomy" id="254357"/>
    <lineage>
        <taxon>Bacteria</taxon>
        <taxon>Pseudomonadati</taxon>
        <taxon>Pseudomonadota</taxon>
        <taxon>Alphaproteobacteria</taxon>
        <taxon>Rhodobacterales</taxon>
        <taxon>Roseobacteraceae</taxon>
        <taxon>Roseisalinus</taxon>
    </lineage>
</organism>
<protein>
    <recommendedName>
        <fullName evidence="11">Molybdate-binding protein ModA</fullName>
    </recommendedName>
    <alternativeName>
        <fullName evidence="12">Molybdate/tungstate-binding protein ModA</fullName>
    </alternativeName>
</protein>
<feature type="chain" id="PRO_5012486747" description="Molybdate-binding protein ModA" evidence="14">
    <location>
        <begin position="25"/>
        <end position="259"/>
    </location>
</feature>
<dbReference type="PIRSF" id="PIRSF004846">
    <property type="entry name" value="ModA"/>
    <property type="match status" value="1"/>
</dbReference>
<keyword evidence="4" id="KW-1003">Cell membrane</keyword>
<comment type="subcellular location">
    <subcellularLocation>
        <location evidence="1">Cell membrane</location>
    </subcellularLocation>
</comment>
<name>A0A1Y5S7G3_9RHOB</name>
<dbReference type="NCBIfam" id="TIGR01256">
    <property type="entry name" value="modA"/>
    <property type="match status" value="1"/>
</dbReference>
<proteinExistence type="inferred from homology"/>
<evidence type="ECO:0000256" key="6">
    <source>
        <dbReference type="ARBA" id="ARBA00022729"/>
    </source>
</evidence>
<dbReference type="EMBL" id="FWFZ01000004">
    <property type="protein sequence ID" value="SLN34155.1"/>
    <property type="molecule type" value="Genomic_DNA"/>
</dbReference>
<comment type="similarity">
    <text evidence="2">Belongs to the bacterial solute-binding protein ModA family.</text>
</comment>
<evidence type="ECO:0000256" key="12">
    <source>
        <dbReference type="ARBA" id="ARBA00078141"/>
    </source>
</evidence>
<keyword evidence="5 13" id="KW-0479">Metal-binding</keyword>
<evidence type="ECO:0000256" key="11">
    <source>
        <dbReference type="ARBA" id="ARBA00073171"/>
    </source>
</evidence>
<comment type="function">
    <text evidence="9">Involved in the transport of molybdenum into the cell. Part of the binding-protein-dependent transport system ModABCD.</text>
</comment>
<evidence type="ECO:0000256" key="14">
    <source>
        <dbReference type="SAM" id="SignalP"/>
    </source>
</evidence>
<keyword evidence="3" id="KW-0813">Transport</keyword>
<evidence type="ECO:0000313" key="15">
    <source>
        <dbReference type="EMBL" id="SLN34155.1"/>
    </source>
</evidence>
<evidence type="ECO:0000256" key="4">
    <source>
        <dbReference type="ARBA" id="ARBA00022475"/>
    </source>
</evidence>
<feature type="binding site" evidence="13">
    <location>
        <position position="62"/>
    </location>
    <ligand>
        <name>molybdate</name>
        <dbReference type="ChEBI" id="CHEBI:36264"/>
    </ligand>
</feature>
<keyword evidence="16" id="KW-1185">Reference proteome</keyword>
<evidence type="ECO:0000256" key="10">
    <source>
        <dbReference type="ARBA" id="ARBA00062515"/>
    </source>
</evidence>
<keyword evidence="6 14" id="KW-0732">Signal</keyword>
<dbReference type="RefSeq" id="WP_085878143.1">
    <property type="nucleotide sequence ID" value="NZ_FWFZ01000004.1"/>
</dbReference>
<reference evidence="15 16" key="1">
    <citation type="submission" date="2017-03" db="EMBL/GenBank/DDBJ databases">
        <authorList>
            <person name="Afonso C.L."/>
            <person name="Miller P.J."/>
            <person name="Scott M.A."/>
            <person name="Spackman E."/>
            <person name="Goraichik I."/>
            <person name="Dimitrov K.M."/>
            <person name="Suarez D.L."/>
            <person name="Swayne D.E."/>
        </authorList>
    </citation>
    <scope>NUCLEOTIDE SEQUENCE [LARGE SCALE GENOMIC DNA]</scope>
    <source>
        <strain evidence="15 16">CECT 7023</strain>
    </source>
</reference>
<evidence type="ECO:0000256" key="8">
    <source>
        <dbReference type="ARBA" id="ARBA00023245"/>
    </source>
</evidence>
<dbReference type="PANTHER" id="PTHR30632">
    <property type="entry name" value="MOLYBDATE-BINDING PERIPLASMIC PROTEIN"/>
    <property type="match status" value="1"/>
</dbReference>
<feature type="binding site" evidence="13">
    <location>
        <position position="147"/>
    </location>
    <ligand>
        <name>molybdate</name>
        <dbReference type="ChEBI" id="CHEBI:36264"/>
    </ligand>
</feature>
<keyword evidence="8" id="KW-0826">Tungsten</keyword>
<dbReference type="OrthoDB" id="9785015at2"/>
<dbReference type="AlphaFoldDB" id="A0A1Y5S7G3"/>
<dbReference type="SUPFAM" id="SSF53850">
    <property type="entry name" value="Periplasmic binding protein-like II"/>
    <property type="match status" value="1"/>
</dbReference>
<dbReference type="InterPro" id="IPR005950">
    <property type="entry name" value="ModA"/>
</dbReference>
<evidence type="ECO:0000256" key="5">
    <source>
        <dbReference type="ARBA" id="ARBA00022723"/>
    </source>
</evidence>
<evidence type="ECO:0000256" key="1">
    <source>
        <dbReference type="ARBA" id="ARBA00004236"/>
    </source>
</evidence>
<dbReference type="GO" id="GO:0030973">
    <property type="term" value="F:molybdate ion binding"/>
    <property type="evidence" value="ECO:0007669"/>
    <property type="project" value="TreeGrafter"/>
</dbReference>
<dbReference type="GO" id="GO:0005886">
    <property type="term" value="C:plasma membrane"/>
    <property type="evidence" value="ECO:0007669"/>
    <property type="project" value="UniProtKB-SubCell"/>
</dbReference>
<accession>A0A1Y5S7G3</accession>
<dbReference type="PANTHER" id="PTHR30632:SF17">
    <property type="entry name" value="MOLYBDATE-BINDING PROTEIN MODA"/>
    <property type="match status" value="1"/>
</dbReference>
<dbReference type="GO" id="GO:0030288">
    <property type="term" value="C:outer membrane-bounded periplasmic space"/>
    <property type="evidence" value="ECO:0007669"/>
    <property type="project" value="TreeGrafter"/>
</dbReference>
<sequence>MTLQTARAAMLSAGLTLFGAGVSAAETVTVFAAASLKTALDEIVAMVEAETGTSVLVSYAGSSALARQIQLGAPADIFLSANTAWMDVLADEGLLEDGTRQDLLGNALVLIAHDPGAAPAKIGPAFDLATRLGGGRLAMALVEAVPAGIYGKAALECLGLWDGIAASVAQTDNARTALALVATGEAPYGIVYATDAAAEPRVTVVGTFPANSHPPIIYPVADLTTRDLPEETAFLDALRSPAARQIFEAQGFVLLDGPG</sequence>
<evidence type="ECO:0000256" key="9">
    <source>
        <dbReference type="ARBA" id="ARBA00056002"/>
    </source>
</evidence>
<evidence type="ECO:0000313" key="16">
    <source>
        <dbReference type="Proteomes" id="UP000193900"/>
    </source>
</evidence>